<keyword evidence="1" id="KW-1133">Transmembrane helix</keyword>
<dbReference type="NCBIfam" id="TIGR02221">
    <property type="entry name" value="cas_TM1812"/>
    <property type="match status" value="1"/>
</dbReference>
<name>A0A7C5ZDU2_9FIRM</name>
<dbReference type="NCBIfam" id="TIGR02549">
    <property type="entry name" value="CRISPR_DxTHG"/>
    <property type="match status" value="1"/>
</dbReference>
<organism evidence="2">
    <name type="scientific">Caldicellulosiruptor owensensis</name>
    <dbReference type="NCBI Taxonomy" id="55205"/>
    <lineage>
        <taxon>Bacteria</taxon>
        <taxon>Bacillati</taxon>
        <taxon>Bacillota</taxon>
        <taxon>Bacillota incertae sedis</taxon>
        <taxon>Caldicellulosiruptorales</taxon>
        <taxon>Caldicellulosiruptoraceae</taxon>
        <taxon>Caldicellulosiruptor</taxon>
    </lineage>
</organism>
<sequence length="434" mass="51572">MLFSIIGKGRERRDGARGYEKTRYVFNTKDKDKYITRETAFFGLALLEYLKEVEQLSIHKFIIVGTDKSAWSELLMVIPPEQQDSISDLYLKVYEKENAKTEKEALTDEILKEWEAALKKFLPFLSLHMVKPLDFKVYLDIILEELETGKKYSIVFDCTHGFRYIPIVFSYALMFSKYLRNIDKIRIFYGAFEMKDYFLPGVNYPLAIEVGFVNEAVKLIETMSIFENSGYFTPLLDCIGIDNTEETYFKIEMNRPLKKEVEDIMHRLEDTKQKAENYYEKEISDYLLKEFEEMQKQDRLYLRMFKRAQFFFERNQYFKALILLYEAIIVLFADVYGIKNLMKYESREKSRNMIKNEIKQISEYKSPEKNKLIKSDDEVDIYRKLEYIRNAAAHGSEARTDQNLLHSPQAFKELFESACELFSKMLKRKEDKAI</sequence>
<protein>
    <submittedName>
        <fullName evidence="2">TIGR02221 family CRISPR-associated protein</fullName>
    </submittedName>
</protein>
<dbReference type="InterPro" id="IPR011742">
    <property type="entry name" value="CRISPR-assoc_prot_TM1812"/>
</dbReference>
<feature type="transmembrane region" description="Helical" evidence="1">
    <location>
        <begin position="317"/>
        <end position="338"/>
    </location>
</feature>
<dbReference type="AlphaFoldDB" id="A0A7C5ZDU2"/>
<comment type="caution">
    <text evidence="2">The sequence shown here is derived from an EMBL/GenBank/DDBJ whole genome shotgun (WGS) entry which is preliminary data.</text>
</comment>
<dbReference type="InterPro" id="IPR013383">
    <property type="entry name" value="CRISPR-assoc_prot_DxTHG_CS"/>
</dbReference>
<proteinExistence type="predicted"/>
<evidence type="ECO:0000256" key="1">
    <source>
        <dbReference type="SAM" id="Phobius"/>
    </source>
</evidence>
<dbReference type="SUPFAM" id="SSF160980">
    <property type="entry name" value="SSO1389-like"/>
    <property type="match status" value="1"/>
</dbReference>
<gene>
    <name evidence="2" type="ORF">ENL71_10740</name>
</gene>
<dbReference type="EMBL" id="DRUZ01000123">
    <property type="protein sequence ID" value="HHS02917.1"/>
    <property type="molecule type" value="Genomic_DNA"/>
</dbReference>
<keyword evidence="1" id="KW-0472">Membrane</keyword>
<reference evidence="2" key="1">
    <citation type="journal article" date="2020" name="mSystems">
        <title>Genome- and Community-Level Interaction Insights into Carbon Utilization and Element Cycling Functions of Hydrothermarchaeota in Hydrothermal Sediment.</title>
        <authorList>
            <person name="Zhou Z."/>
            <person name="Liu Y."/>
            <person name="Xu W."/>
            <person name="Pan J."/>
            <person name="Luo Z.H."/>
            <person name="Li M."/>
        </authorList>
    </citation>
    <scope>NUCLEOTIDE SEQUENCE [LARGE SCALE GENOMIC DNA]</scope>
    <source>
        <strain evidence="2">SpSt-102</strain>
    </source>
</reference>
<accession>A0A7C5ZDU2</accession>
<evidence type="ECO:0000313" key="2">
    <source>
        <dbReference type="EMBL" id="HHS02917.1"/>
    </source>
</evidence>
<keyword evidence="1" id="KW-0812">Transmembrane</keyword>